<comment type="caution">
    <text evidence="1">The sequence shown here is derived from an EMBL/GenBank/DDBJ whole genome shotgun (WGS) entry which is preliminary data.</text>
</comment>
<evidence type="ECO:0000313" key="2">
    <source>
        <dbReference type="Proteomes" id="UP001195483"/>
    </source>
</evidence>
<name>A0AAE0W906_9BIVA</name>
<accession>A0AAE0W906</accession>
<dbReference type="EMBL" id="JAEAOA010000420">
    <property type="protein sequence ID" value="KAK3605564.1"/>
    <property type="molecule type" value="Genomic_DNA"/>
</dbReference>
<feature type="non-terminal residue" evidence="1">
    <location>
        <position position="1"/>
    </location>
</feature>
<protein>
    <submittedName>
        <fullName evidence="1">Uncharacterized protein</fullName>
    </submittedName>
</protein>
<reference evidence="1" key="2">
    <citation type="journal article" date="2021" name="Genome Biol. Evol.">
        <title>Developing a high-quality reference genome for a parasitic bivalve with doubly uniparental inheritance (Bivalvia: Unionida).</title>
        <authorList>
            <person name="Smith C.H."/>
        </authorList>
    </citation>
    <scope>NUCLEOTIDE SEQUENCE</scope>
    <source>
        <strain evidence="1">CHS0354</strain>
        <tissue evidence="1">Mantle</tissue>
    </source>
</reference>
<feature type="non-terminal residue" evidence="1">
    <location>
        <position position="63"/>
    </location>
</feature>
<reference evidence="1" key="3">
    <citation type="submission" date="2023-05" db="EMBL/GenBank/DDBJ databases">
        <authorList>
            <person name="Smith C.H."/>
        </authorList>
    </citation>
    <scope>NUCLEOTIDE SEQUENCE</scope>
    <source>
        <strain evidence="1">CHS0354</strain>
        <tissue evidence="1">Mantle</tissue>
    </source>
</reference>
<proteinExistence type="predicted"/>
<sequence>YHSYVYTKLSVKSIFDTKLVAHVRTFDKRVISRTLPTEQNIFGQKSSTIPGRVLSLLLHQSRR</sequence>
<gene>
    <name evidence="1" type="ORF">CHS0354_005868</name>
</gene>
<evidence type="ECO:0000313" key="1">
    <source>
        <dbReference type="EMBL" id="KAK3605564.1"/>
    </source>
</evidence>
<dbReference type="AlphaFoldDB" id="A0AAE0W906"/>
<dbReference type="Proteomes" id="UP001195483">
    <property type="component" value="Unassembled WGS sequence"/>
</dbReference>
<keyword evidence="2" id="KW-1185">Reference proteome</keyword>
<organism evidence="1 2">
    <name type="scientific">Potamilus streckersoni</name>
    <dbReference type="NCBI Taxonomy" id="2493646"/>
    <lineage>
        <taxon>Eukaryota</taxon>
        <taxon>Metazoa</taxon>
        <taxon>Spiralia</taxon>
        <taxon>Lophotrochozoa</taxon>
        <taxon>Mollusca</taxon>
        <taxon>Bivalvia</taxon>
        <taxon>Autobranchia</taxon>
        <taxon>Heteroconchia</taxon>
        <taxon>Palaeoheterodonta</taxon>
        <taxon>Unionida</taxon>
        <taxon>Unionoidea</taxon>
        <taxon>Unionidae</taxon>
        <taxon>Ambleminae</taxon>
        <taxon>Lampsilini</taxon>
        <taxon>Potamilus</taxon>
    </lineage>
</organism>
<reference evidence="1" key="1">
    <citation type="journal article" date="2021" name="Genome Biol. Evol.">
        <title>A High-Quality Reference Genome for a Parasitic Bivalve with Doubly Uniparental Inheritance (Bivalvia: Unionida).</title>
        <authorList>
            <person name="Smith C.H."/>
        </authorList>
    </citation>
    <scope>NUCLEOTIDE SEQUENCE</scope>
    <source>
        <strain evidence="1">CHS0354</strain>
    </source>
</reference>